<reference evidence="2" key="1">
    <citation type="submission" date="2016-10" db="EMBL/GenBank/DDBJ databases">
        <authorList>
            <person name="Varghese N."/>
            <person name="Submissions S."/>
        </authorList>
    </citation>
    <scope>NUCLEOTIDE SEQUENCE [LARGE SCALE GENOMIC DNA]</scope>
    <source>
        <strain evidence="2">ES.061</strain>
    </source>
</reference>
<dbReference type="AlphaFoldDB" id="A0A1H4MPI0"/>
<evidence type="ECO:0000313" key="1">
    <source>
        <dbReference type="EMBL" id="SEB84747.1"/>
    </source>
</evidence>
<name>A0A1H4MPI0_9HYPH</name>
<proteinExistence type="predicted"/>
<evidence type="ECO:0000313" key="2">
    <source>
        <dbReference type="Proteomes" id="UP000199064"/>
    </source>
</evidence>
<dbReference type="Proteomes" id="UP000199064">
    <property type="component" value="Unassembled WGS sequence"/>
</dbReference>
<gene>
    <name evidence="1" type="ORF">SAMN05216452_3408</name>
</gene>
<keyword evidence="2" id="KW-1185">Reference proteome</keyword>
<accession>A0A1H4MPI0</accession>
<sequence length="359" mass="40020">MKRVIGGLVYDTDTAVEVAMGSHNHEMSDAWWRLYRTPSGVFFQVAAGHDGIIESFEPLTDQQARRFLEVNANSLVERYFGPMPEASRSLFSRRSVIAAIDVVEVKLTQAEISSLFTDFGPNVYEHLPNGGSAKSRMVDLKRYVDRNPLRQTDEGLLENVLVHRAIAFLPSIEPEYEWSSPPAPNPIFDRLRRALSQDGFIVTDGELRRELPADIGLPQAESDLVRLLDKHGLATAKGHLDQAFKNHAAGNWAAANSQIRSFVEGLFDELAVKLDAAAASVKSGHERRSRLANWTPPLFDRALNEWGDNGVGFINGLMARLHPHGSHPGLSDEDDSTFRLHIVLLTARLFLSRYDRANS</sequence>
<dbReference type="RefSeq" id="WP_143038456.1">
    <property type="nucleotide sequence ID" value="NZ_FNSL01000001.1"/>
</dbReference>
<dbReference type="EMBL" id="FNSL01000001">
    <property type="protein sequence ID" value="SEB84747.1"/>
    <property type="molecule type" value="Genomic_DNA"/>
</dbReference>
<organism evidence="1 2">
    <name type="scientific">Nitratireductor aquibiodomus</name>
    <dbReference type="NCBI Taxonomy" id="204799"/>
    <lineage>
        <taxon>Bacteria</taxon>
        <taxon>Pseudomonadati</taxon>
        <taxon>Pseudomonadota</taxon>
        <taxon>Alphaproteobacteria</taxon>
        <taxon>Hyphomicrobiales</taxon>
        <taxon>Phyllobacteriaceae</taxon>
        <taxon>Nitratireductor</taxon>
    </lineage>
</organism>
<protein>
    <submittedName>
        <fullName evidence="1">Uncharacterized protein</fullName>
    </submittedName>
</protein>